<dbReference type="Pfam" id="PF01063">
    <property type="entry name" value="Aminotran_4"/>
    <property type="match status" value="1"/>
</dbReference>
<dbReference type="eggNOG" id="COG0115">
    <property type="taxonomic scope" value="Bacteria"/>
</dbReference>
<dbReference type="SUPFAM" id="SSF56752">
    <property type="entry name" value="D-aminoacid aminotransferase-like PLP-dependent enzymes"/>
    <property type="match status" value="1"/>
</dbReference>
<dbReference type="Proteomes" id="UP000017148">
    <property type="component" value="Unassembled WGS sequence"/>
</dbReference>
<dbReference type="InterPro" id="IPR043132">
    <property type="entry name" value="BCAT-like_C"/>
</dbReference>
<name>U7DAP2_9BACT</name>
<dbReference type="AlphaFoldDB" id="U7DAP2"/>
<dbReference type="GO" id="GO:0016829">
    <property type="term" value="F:lyase activity"/>
    <property type="evidence" value="ECO:0007669"/>
    <property type="project" value="UniProtKB-KW"/>
</dbReference>
<dbReference type="Gene3D" id="3.30.470.10">
    <property type="match status" value="1"/>
</dbReference>
<protein>
    <submittedName>
        <fullName evidence="1">4-amino-4-deoxychorismate lyase</fullName>
    </submittedName>
</protein>
<sequence length="203" mass="23088">MSLLIESIRLEEGEVYLIDYHQGRLDDSRMAMGWTGHLSIEEELSRMDLPRTGIHKIRLLYGSAFVESTCTPYTHRPIRSLRVVRADSLTYPYKYADRTGIEQVFAQRRDCDDVICIRHGVVTDSSYCTLCFGDGTTWYTPDTPLLPGVMRQFLLDQGILKPRRITVEEIPSFQAIGCINAMRPLERTEVIPCSAVAGLDKLL</sequence>
<evidence type="ECO:0000313" key="2">
    <source>
        <dbReference type="Proteomes" id="UP000017148"/>
    </source>
</evidence>
<dbReference type="RefSeq" id="WP_022636428.1">
    <property type="nucleotide sequence ID" value="NZ_ASJR01000006.1"/>
</dbReference>
<dbReference type="EMBL" id="ASJR01000006">
    <property type="protein sequence ID" value="ERP32197.1"/>
    <property type="molecule type" value="Genomic_DNA"/>
</dbReference>
<dbReference type="OrthoDB" id="1148709at2"/>
<keyword evidence="2" id="KW-1185">Reference proteome</keyword>
<dbReference type="InterPro" id="IPR001544">
    <property type="entry name" value="Aminotrans_IV"/>
</dbReference>
<reference evidence="1 2" key="1">
    <citation type="journal article" date="2013" name="Environ. Microbiol.">
        <title>Genome analysis of Chitinivibrio alkaliphilus gen. nov., sp. nov., a novel extremely haloalkaliphilic anaerobic chitinolytic bacterium from the candidate phylum Termite Group 3.</title>
        <authorList>
            <person name="Sorokin D.Y."/>
            <person name="Gumerov V.M."/>
            <person name="Rakitin A.L."/>
            <person name="Beletsky A.V."/>
            <person name="Damste J.S."/>
            <person name="Muyzer G."/>
            <person name="Mardanov A.V."/>
            <person name="Ravin N.V."/>
        </authorList>
    </citation>
    <scope>NUCLEOTIDE SEQUENCE [LARGE SCALE GENOMIC DNA]</scope>
    <source>
        <strain evidence="1 2">ACht1</strain>
    </source>
</reference>
<keyword evidence="1" id="KW-0456">Lyase</keyword>
<proteinExistence type="predicted"/>
<accession>U7DAP2</accession>
<comment type="caution">
    <text evidence="1">The sequence shown here is derived from an EMBL/GenBank/DDBJ whole genome shotgun (WGS) entry which is preliminary data.</text>
</comment>
<dbReference type="InterPro" id="IPR043131">
    <property type="entry name" value="BCAT-like_N"/>
</dbReference>
<dbReference type="STRING" id="1313304.CALK_0928"/>
<dbReference type="Gene3D" id="3.20.10.10">
    <property type="entry name" value="D-amino Acid Aminotransferase, subunit A, domain 2"/>
    <property type="match status" value="1"/>
</dbReference>
<evidence type="ECO:0000313" key="1">
    <source>
        <dbReference type="EMBL" id="ERP32197.1"/>
    </source>
</evidence>
<dbReference type="InterPro" id="IPR036038">
    <property type="entry name" value="Aminotransferase-like"/>
</dbReference>
<organism evidence="1 2">
    <name type="scientific">Chitinivibrio alkaliphilus ACht1</name>
    <dbReference type="NCBI Taxonomy" id="1313304"/>
    <lineage>
        <taxon>Bacteria</taxon>
        <taxon>Pseudomonadati</taxon>
        <taxon>Fibrobacterota</taxon>
        <taxon>Chitinivibrionia</taxon>
        <taxon>Chitinivibrionales</taxon>
        <taxon>Chitinivibrionaceae</taxon>
        <taxon>Chitinivibrio</taxon>
    </lineage>
</organism>
<gene>
    <name evidence="1" type="ORF">CALK_0928</name>
</gene>